<comment type="subcellular location">
    <subcellularLocation>
        <location evidence="1">Cell membrane</location>
        <topology evidence="1">Multi-pass membrane protein</topology>
    </subcellularLocation>
</comment>
<feature type="transmembrane region" description="Helical" evidence="7">
    <location>
        <begin position="84"/>
        <end position="107"/>
    </location>
</feature>
<comment type="caution">
    <text evidence="7">Lacks conserved residue(s) required for the propagation of feature annotation.</text>
</comment>
<keyword evidence="12" id="KW-1185">Reference proteome</keyword>
<dbReference type="Pfam" id="PF07662">
    <property type="entry name" value="Nucleos_tra2_C"/>
    <property type="match status" value="1"/>
</dbReference>
<dbReference type="RefSeq" id="WP_191250824.1">
    <property type="nucleotide sequence ID" value="NZ_BNCI01000001.1"/>
</dbReference>
<comment type="similarity">
    <text evidence="2 7">Belongs to the concentrative nucleoside transporter (CNT) (TC 2.A.41) family.</text>
</comment>
<feature type="transmembrane region" description="Helical" evidence="7">
    <location>
        <begin position="192"/>
        <end position="212"/>
    </location>
</feature>
<proteinExistence type="inferred from homology"/>
<feature type="transmembrane region" description="Helical" evidence="7">
    <location>
        <begin position="28"/>
        <end position="46"/>
    </location>
</feature>
<reference evidence="11" key="2">
    <citation type="submission" date="2020-09" db="EMBL/GenBank/DDBJ databases">
        <authorList>
            <person name="Sun Q."/>
            <person name="Kim S."/>
        </authorList>
    </citation>
    <scope>NUCLEOTIDE SEQUENCE</scope>
    <source>
        <strain evidence="11">KCTC 42590</strain>
    </source>
</reference>
<dbReference type="GO" id="GO:0015293">
    <property type="term" value="F:symporter activity"/>
    <property type="evidence" value="ECO:0007669"/>
    <property type="project" value="TreeGrafter"/>
</dbReference>
<dbReference type="Pfam" id="PF01773">
    <property type="entry name" value="Nucleos_tra2_N"/>
    <property type="match status" value="1"/>
</dbReference>
<evidence type="ECO:0000259" key="8">
    <source>
        <dbReference type="Pfam" id="PF01773"/>
    </source>
</evidence>
<evidence type="ECO:0000259" key="9">
    <source>
        <dbReference type="Pfam" id="PF07662"/>
    </source>
</evidence>
<dbReference type="InterPro" id="IPR011657">
    <property type="entry name" value="CNT_C_dom"/>
</dbReference>
<evidence type="ECO:0000256" key="4">
    <source>
        <dbReference type="ARBA" id="ARBA00022692"/>
    </source>
</evidence>
<dbReference type="Pfam" id="PF07670">
    <property type="entry name" value="Gate"/>
    <property type="match status" value="1"/>
</dbReference>
<reference evidence="11" key="1">
    <citation type="journal article" date="2014" name="Int. J. Syst. Evol. Microbiol.">
        <title>Complete genome sequence of Corynebacterium casei LMG S-19264T (=DSM 44701T), isolated from a smear-ripened cheese.</title>
        <authorList>
            <consortium name="US DOE Joint Genome Institute (JGI-PGF)"/>
            <person name="Walter F."/>
            <person name="Albersmeier A."/>
            <person name="Kalinowski J."/>
            <person name="Ruckert C."/>
        </authorList>
    </citation>
    <scope>NUCLEOTIDE SEQUENCE</scope>
    <source>
        <strain evidence="11">KCTC 42590</strain>
    </source>
</reference>
<keyword evidence="7" id="KW-0813">Transport</keyword>
<evidence type="ECO:0000256" key="2">
    <source>
        <dbReference type="ARBA" id="ARBA00009033"/>
    </source>
</evidence>
<dbReference type="InterPro" id="IPR018270">
    <property type="entry name" value="C_nuclsd_transpt_met_bac"/>
</dbReference>
<evidence type="ECO:0000256" key="6">
    <source>
        <dbReference type="ARBA" id="ARBA00023136"/>
    </source>
</evidence>
<accession>A0A919AQV9</accession>
<organism evidence="11 12">
    <name type="scientific">Kordiimonas sediminis</name>
    <dbReference type="NCBI Taxonomy" id="1735581"/>
    <lineage>
        <taxon>Bacteria</taxon>
        <taxon>Pseudomonadati</taxon>
        <taxon>Pseudomonadota</taxon>
        <taxon>Alphaproteobacteria</taxon>
        <taxon>Kordiimonadales</taxon>
        <taxon>Kordiimonadaceae</taxon>
        <taxon>Kordiimonas</taxon>
    </lineage>
</organism>
<dbReference type="GO" id="GO:0005886">
    <property type="term" value="C:plasma membrane"/>
    <property type="evidence" value="ECO:0007669"/>
    <property type="project" value="UniProtKB-SubCell"/>
</dbReference>
<sequence>MIAIFGIIFLLALAVLLSTNRKAINIRTVGSAFAIQLAFAAFALYFEFGQAVMAGLSSAVHSIIQYSNAGIEFIFGSLGKPQTIGFIFLFHVLPVIIFMSALMSVLYHLRIMQWIAMIIGGGLAKATGASKVETLGAASNIFVSQTEAPVVIRPYLKSLKDDQFFTLMVVGMASVAGSVLVGYAAMGIPLTYLIAAAFMSAPGGLLMAKIIMPATDVASKTDEDIDILNIDLADEDGNKPSNVIEAAADGASIGLKLAGNIGAMLLAFVALIALMNGILGYVGGLAGFEGLTFEGILGTIFSPLMYILGIDWAEAELAGNLVGQKLILNEFVAFSNMTTLLDQMNPHTLAVVTFALCGFANFSSLAIQLGGLGALAPERKAFIAKVGMRALAAGTLSNLMSAALASLMLSFAQTG</sequence>
<evidence type="ECO:0000256" key="5">
    <source>
        <dbReference type="ARBA" id="ARBA00022989"/>
    </source>
</evidence>
<dbReference type="PANTHER" id="PTHR10590">
    <property type="entry name" value="SODIUM/NUCLEOSIDE COTRANSPORTER"/>
    <property type="match status" value="1"/>
</dbReference>
<dbReference type="InterPro" id="IPR011642">
    <property type="entry name" value="Gate_dom"/>
</dbReference>
<dbReference type="GO" id="GO:0005337">
    <property type="term" value="F:nucleoside transmembrane transporter activity"/>
    <property type="evidence" value="ECO:0007669"/>
    <property type="project" value="InterPro"/>
</dbReference>
<keyword evidence="6 7" id="KW-0472">Membrane</keyword>
<feature type="domain" description="Concentrative nucleoside transporter N-terminal" evidence="8">
    <location>
        <begin position="5"/>
        <end position="78"/>
    </location>
</feature>
<keyword evidence="3" id="KW-1003">Cell membrane</keyword>
<dbReference type="InterPro" id="IPR002668">
    <property type="entry name" value="CNT_N_dom"/>
</dbReference>
<name>A0A919AQV9_9PROT</name>
<feature type="transmembrane region" description="Helical" evidence="7">
    <location>
        <begin position="388"/>
        <end position="412"/>
    </location>
</feature>
<dbReference type="EMBL" id="BNCI01000001">
    <property type="protein sequence ID" value="GHF19029.1"/>
    <property type="molecule type" value="Genomic_DNA"/>
</dbReference>
<gene>
    <name evidence="11" type="ORF">GCM10017044_11980</name>
</gene>
<evidence type="ECO:0000256" key="7">
    <source>
        <dbReference type="RuleBase" id="RU362018"/>
    </source>
</evidence>
<dbReference type="NCBIfam" id="TIGR00804">
    <property type="entry name" value="nupC"/>
    <property type="match status" value="1"/>
</dbReference>
<dbReference type="Proteomes" id="UP000630923">
    <property type="component" value="Unassembled WGS sequence"/>
</dbReference>
<dbReference type="AlphaFoldDB" id="A0A919AQV9"/>
<feature type="transmembrane region" description="Helical" evidence="7">
    <location>
        <begin position="261"/>
        <end position="282"/>
    </location>
</feature>
<keyword evidence="5 7" id="KW-1133">Transmembrane helix</keyword>
<feature type="domain" description="Nucleoside transporter/FeoB GTPase Gate" evidence="10">
    <location>
        <begin position="90"/>
        <end position="187"/>
    </location>
</feature>
<evidence type="ECO:0000313" key="12">
    <source>
        <dbReference type="Proteomes" id="UP000630923"/>
    </source>
</evidence>
<dbReference type="PANTHER" id="PTHR10590:SF4">
    <property type="entry name" value="SOLUTE CARRIER FAMILY 28 MEMBER 3"/>
    <property type="match status" value="1"/>
</dbReference>
<feature type="transmembrane region" description="Helical" evidence="7">
    <location>
        <begin position="349"/>
        <end position="376"/>
    </location>
</feature>
<evidence type="ECO:0000256" key="1">
    <source>
        <dbReference type="ARBA" id="ARBA00004651"/>
    </source>
</evidence>
<evidence type="ECO:0000259" key="10">
    <source>
        <dbReference type="Pfam" id="PF07670"/>
    </source>
</evidence>
<evidence type="ECO:0000256" key="3">
    <source>
        <dbReference type="ARBA" id="ARBA00022475"/>
    </source>
</evidence>
<feature type="transmembrane region" description="Helical" evidence="7">
    <location>
        <begin position="164"/>
        <end position="186"/>
    </location>
</feature>
<comment type="caution">
    <text evidence="11">The sequence shown here is derived from an EMBL/GenBank/DDBJ whole genome shotgun (WGS) entry which is preliminary data.</text>
</comment>
<keyword evidence="4 7" id="KW-0812">Transmembrane</keyword>
<protein>
    <recommendedName>
        <fullName evidence="7">Nucleoside permease</fullName>
    </recommendedName>
</protein>
<dbReference type="InterPro" id="IPR008276">
    <property type="entry name" value="C_nuclsd_transpt"/>
</dbReference>
<evidence type="ECO:0000313" key="11">
    <source>
        <dbReference type="EMBL" id="GHF19029.1"/>
    </source>
</evidence>
<feature type="domain" description="Concentrative nucleoside transporter C-terminal" evidence="9">
    <location>
        <begin position="192"/>
        <end position="405"/>
    </location>
</feature>